<sequence length="97" mass="10167">MNINLGGIVLPPAFSSQPTRVTDAPALSVPAQRAAVPVPAGTEADEPQTTPPSAMQRKIMEILQAQAEALETRDIEGPRGTPADRWAFSMAMTSPAA</sequence>
<organism evidence="2 3">
    <name type="scientific">Seohaeicola nanhaiensis</name>
    <dbReference type="NCBI Taxonomy" id="1387282"/>
    <lineage>
        <taxon>Bacteria</taxon>
        <taxon>Pseudomonadati</taxon>
        <taxon>Pseudomonadota</taxon>
        <taxon>Alphaproteobacteria</taxon>
        <taxon>Rhodobacterales</taxon>
        <taxon>Roseobacteraceae</taxon>
        <taxon>Seohaeicola</taxon>
    </lineage>
</organism>
<gene>
    <name evidence="2" type="ORF">ACFO5X_00485</name>
</gene>
<evidence type="ECO:0000313" key="3">
    <source>
        <dbReference type="Proteomes" id="UP001595973"/>
    </source>
</evidence>
<feature type="region of interest" description="Disordered" evidence="1">
    <location>
        <begin position="12"/>
        <end position="53"/>
    </location>
</feature>
<dbReference type="Proteomes" id="UP001595973">
    <property type="component" value="Unassembled WGS sequence"/>
</dbReference>
<evidence type="ECO:0000256" key="1">
    <source>
        <dbReference type="SAM" id="MobiDB-lite"/>
    </source>
</evidence>
<proteinExistence type="predicted"/>
<reference evidence="3" key="1">
    <citation type="journal article" date="2019" name="Int. J. Syst. Evol. Microbiol.">
        <title>The Global Catalogue of Microorganisms (GCM) 10K type strain sequencing project: providing services to taxonomists for standard genome sequencing and annotation.</title>
        <authorList>
            <consortium name="The Broad Institute Genomics Platform"/>
            <consortium name="The Broad Institute Genome Sequencing Center for Infectious Disease"/>
            <person name="Wu L."/>
            <person name="Ma J."/>
        </authorList>
    </citation>
    <scope>NUCLEOTIDE SEQUENCE [LARGE SCALE GENOMIC DNA]</scope>
    <source>
        <strain evidence="3">CGMCC 4.7283</strain>
    </source>
</reference>
<protein>
    <submittedName>
        <fullName evidence="2">Uncharacterized protein</fullName>
    </submittedName>
</protein>
<accession>A0ABV9KAV4</accession>
<dbReference type="EMBL" id="JBHSGI010000002">
    <property type="protein sequence ID" value="MFC4667014.1"/>
    <property type="molecule type" value="Genomic_DNA"/>
</dbReference>
<evidence type="ECO:0000313" key="2">
    <source>
        <dbReference type="EMBL" id="MFC4667014.1"/>
    </source>
</evidence>
<dbReference type="RefSeq" id="WP_380714868.1">
    <property type="nucleotide sequence ID" value="NZ_JBHSGI010000002.1"/>
</dbReference>
<name>A0ABV9KAV4_9RHOB</name>
<feature type="compositionally biased region" description="Low complexity" evidence="1">
    <location>
        <begin position="29"/>
        <end position="40"/>
    </location>
</feature>
<keyword evidence="3" id="KW-1185">Reference proteome</keyword>
<comment type="caution">
    <text evidence="2">The sequence shown here is derived from an EMBL/GenBank/DDBJ whole genome shotgun (WGS) entry which is preliminary data.</text>
</comment>